<accession>T1JGB6</accession>
<name>T1JGB6_STRMM</name>
<dbReference type="HOGENOM" id="CLU_1637548_0_0_1"/>
<keyword evidence="1" id="KW-0812">Transmembrane</keyword>
<dbReference type="EMBL" id="JH432200">
    <property type="status" value="NOT_ANNOTATED_CDS"/>
    <property type="molecule type" value="Genomic_DNA"/>
</dbReference>
<dbReference type="AlphaFoldDB" id="T1JGB6"/>
<evidence type="ECO:0000313" key="3">
    <source>
        <dbReference type="Proteomes" id="UP000014500"/>
    </source>
</evidence>
<dbReference type="Proteomes" id="UP000014500">
    <property type="component" value="Unassembled WGS sequence"/>
</dbReference>
<protein>
    <submittedName>
        <fullName evidence="2">Uncharacterized protein</fullName>
    </submittedName>
</protein>
<keyword evidence="3" id="KW-1185">Reference proteome</keyword>
<reference evidence="2" key="2">
    <citation type="submission" date="2015-02" db="UniProtKB">
        <authorList>
            <consortium name="EnsemblMetazoa"/>
        </authorList>
    </citation>
    <scope>IDENTIFICATION</scope>
</reference>
<keyword evidence="1" id="KW-1133">Transmembrane helix</keyword>
<organism evidence="2 3">
    <name type="scientific">Strigamia maritima</name>
    <name type="common">European centipede</name>
    <name type="synonym">Geophilus maritimus</name>
    <dbReference type="NCBI Taxonomy" id="126957"/>
    <lineage>
        <taxon>Eukaryota</taxon>
        <taxon>Metazoa</taxon>
        <taxon>Ecdysozoa</taxon>
        <taxon>Arthropoda</taxon>
        <taxon>Myriapoda</taxon>
        <taxon>Chilopoda</taxon>
        <taxon>Pleurostigmophora</taxon>
        <taxon>Geophilomorpha</taxon>
        <taxon>Linotaeniidae</taxon>
        <taxon>Strigamia</taxon>
    </lineage>
</organism>
<dbReference type="EnsemblMetazoa" id="SMAR012887-RA">
    <property type="protein sequence ID" value="SMAR012887-PA"/>
    <property type="gene ID" value="SMAR012887"/>
</dbReference>
<feature type="transmembrane region" description="Helical" evidence="1">
    <location>
        <begin position="127"/>
        <end position="149"/>
    </location>
</feature>
<evidence type="ECO:0000313" key="2">
    <source>
        <dbReference type="EnsemblMetazoa" id="SMAR012887-PA"/>
    </source>
</evidence>
<proteinExistence type="predicted"/>
<sequence length="162" mass="18194">MLTPVHLLRALHWRPYEGGIACLVQLDVSNEPWKTPGILPRLAAEYLWILNKMKRNQQVEGDVFCSASSPSKREKSIMTTRMSKGNFKALMLLMEETSSRAMKIAHPIPVDNLAVGKALKRFLGEPVLIGILMLQYVAVTVVVLVISLFRDPLSDRPNVLQD</sequence>
<reference evidence="3" key="1">
    <citation type="submission" date="2011-05" db="EMBL/GenBank/DDBJ databases">
        <authorList>
            <person name="Richards S.R."/>
            <person name="Qu J."/>
            <person name="Jiang H."/>
            <person name="Jhangiani S.N."/>
            <person name="Agravi P."/>
            <person name="Goodspeed R."/>
            <person name="Gross S."/>
            <person name="Mandapat C."/>
            <person name="Jackson L."/>
            <person name="Mathew T."/>
            <person name="Pu L."/>
            <person name="Thornton R."/>
            <person name="Saada N."/>
            <person name="Wilczek-Boney K.B."/>
            <person name="Lee S."/>
            <person name="Kovar C."/>
            <person name="Wu Y."/>
            <person name="Scherer S.E."/>
            <person name="Worley K.C."/>
            <person name="Muzny D.M."/>
            <person name="Gibbs R."/>
        </authorList>
    </citation>
    <scope>NUCLEOTIDE SEQUENCE</scope>
    <source>
        <strain evidence="3">Brora</strain>
    </source>
</reference>
<keyword evidence="1" id="KW-0472">Membrane</keyword>
<evidence type="ECO:0000256" key="1">
    <source>
        <dbReference type="SAM" id="Phobius"/>
    </source>
</evidence>